<evidence type="ECO:0000256" key="1">
    <source>
        <dbReference type="SAM" id="Phobius"/>
    </source>
</evidence>
<dbReference type="GeneID" id="94831614"/>
<keyword evidence="1" id="KW-1133">Transmembrane helix</keyword>
<organism evidence="2 3">
    <name type="scientific">Tritrichomonas foetus</name>
    <dbReference type="NCBI Taxonomy" id="1144522"/>
    <lineage>
        <taxon>Eukaryota</taxon>
        <taxon>Metamonada</taxon>
        <taxon>Parabasalia</taxon>
        <taxon>Tritrichomonadida</taxon>
        <taxon>Tritrichomonadidae</taxon>
        <taxon>Tritrichomonas</taxon>
    </lineage>
</organism>
<gene>
    <name evidence="2" type="ORF">TRFO_12892</name>
</gene>
<comment type="caution">
    <text evidence="2">The sequence shown here is derived from an EMBL/GenBank/DDBJ whole genome shotgun (WGS) entry which is preliminary data.</text>
</comment>
<keyword evidence="3" id="KW-1185">Reference proteome</keyword>
<reference evidence="2" key="1">
    <citation type="submission" date="2016-10" db="EMBL/GenBank/DDBJ databases">
        <authorList>
            <person name="Benchimol M."/>
            <person name="Almeida L.G."/>
            <person name="Vasconcelos A.T."/>
            <person name="Perreira-Neves A."/>
            <person name="Rosa I.A."/>
            <person name="Tasca T."/>
            <person name="Bogo M.R."/>
            <person name="de Souza W."/>
        </authorList>
    </citation>
    <scope>NUCLEOTIDE SEQUENCE [LARGE SCALE GENOMIC DNA]</scope>
    <source>
        <strain evidence="2">K</strain>
    </source>
</reference>
<dbReference type="Proteomes" id="UP000179807">
    <property type="component" value="Unassembled WGS sequence"/>
</dbReference>
<keyword evidence="1" id="KW-0812">Transmembrane</keyword>
<keyword evidence="1" id="KW-0472">Membrane</keyword>
<sequence length="336" mass="39903">MKMGRYFVSSKKIFLRNQKMAKYIFKIISINVAKYFYKFDKYSRRFLMRNYDILILGIESNIGQRIWTIIKQDFSFLSVAVPMSKYSNSIEIPNNQVRLDFNKDQILKNVISSFKIIIVCKNTNYNKIENFAKEQNVKFIKAYHFTPQIVIDVVVRKLGLNDLEIKQLEIPATSKNVFKFLFLDKKDFLPISQNGKKLIRIGEIHLSTKNINFYLTFSFGFTAYLFFILGIFLKLFILIKKYVFRINNYIAIPFNSEKDIWELVVEENPGNQKENQRKNQTQNQRKNTKKIEKLISLSPSQDETEIILNYLVLCLMNHLQLCNPFDKYNFNSLKIW</sequence>
<evidence type="ECO:0000313" key="2">
    <source>
        <dbReference type="EMBL" id="OHT16815.1"/>
    </source>
</evidence>
<dbReference type="EMBL" id="MLAK01000068">
    <property type="protein sequence ID" value="OHT16815.1"/>
    <property type="molecule type" value="Genomic_DNA"/>
</dbReference>
<dbReference type="RefSeq" id="XP_068369951.1">
    <property type="nucleotide sequence ID" value="XM_068496910.1"/>
</dbReference>
<accession>A0A1J4KZY1</accession>
<name>A0A1J4KZY1_9EUKA</name>
<proteinExistence type="predicted"/>
<feature type="transmembrane region" description="Helical" evidence="1">
    <location>
        <begin position="213"/>
        <end position="237"/>
    </location>
</feature>
<dbReference type="AlphaFoldDB" id="A0A1J4KZY1"/>
<protein>
    <submittedName>
        <fullName evidence="2">Uncharacterized protein</fullName>
    </submittedName>
</protein>
<evidence type="ECO:0000313" key="3">
    <source>
        <dbReference type="Proteomes" id="UP000179807"/>
    </source>
</evidence>
<dbReference type="VEuPathDB" id="TrichDB:TRFO_12892"/>